<dbReference type="EMBL" id="BDDD01000161">
    <property type="protein sequence ID" value="GAV60635.1"/>
    <property type="molecule type" value="Genomic_DNA"/>
</dbReference>
<dbReference type="Proteomes" id="UP000187406">
    <property type="component" value="Unassembled WGS sequence"/>
</dbReference>
<dbReference type="InterPro" id="IPR001878">
    <property type="entry name" value="Znf_CCHC"/>
</dbReference>
<dbReference type="Pfam" id="PF13976">
    <property type="entry name" value="gag_pre-integrs"/>
    <property type="match status" value="1"/>
</dbReference>
<comment type="caution">
    <text evidence="3">The sequence shown here is derived from an EMBL/GenBank/DDBJ whole genome shotgun (WGS) entry which is preliminary data.</text>
</comment>
<protein>
    <submittedName>
        <fullName evidence="3">Zf-CCHC domain-containing protein/gag_pre-integrs domain-containing protein</fullName>
    </submittedName>
</protein>
<dbReference type="GO" id="GO:0003676">
    <property type="term" value="F:nucleic acid binding"/>
    <property type="evidence" value="ECO:0007669"/>
    <property type="project" value="InterPro"/>
</dbReference>
<feature type="domain" description="CCHC-type" evidence="2">
    <location>
        <begin position="77"/>
        <end position="92"/>
    </location>
</feature>
<dbReference type="Gene3D" id="4.10.60.10">
    <property type="entry name" value="Zinc finger, CCHC-type"/>
    <property type="match status" value="1"/>
</dbReference>
<keyword evidence="4" id="KW-1185">Reference proteome</keyword>
<gene>
    <name evidence="3" type="ORF">CFOL_v3_04164</name>
</gene>
<keyword evidence="1" id="KW-0479">Metal-binding</keyword>
<dbReference type="Pfam" id="PF22936">
    <property type="entry name" value="Pol_BBD"/>
    <property type="match status" value="1"/>
</dbReference>
<dbReference type="GO" id="GO:0008270">
    <property type="term" value="F:zinc ion binding"/>
    <property type="evidence" value="ECO:0007669"/>
    <property type="project" value="UniProtKB-KW"/>
</dbReference>
<dbReference type="SMART" id="SM00343">
    <property type="entry name" value="ZnF_C2HC"/>
    <property type="match status" value="2"/>
</dbReference>
<name>A0A1Q3AYB4_CEPFO</name>
<keyword evidence="1" id="KW-0863">Zinc-finger</keyword>
<organism evidence="3 4">
    <name type="scientific">Cephalotus follicularis</name>
    <name type="common">Albany pitcher plant</name>
    <dbReference type="NCBI Taxonomy" id="3775"/>
    <lineage>
        <taxon>Eukaryota</taxon>
        <taxon>Viridiplantae</taxon>
        <taxon>Streptophyta</taxon>
        <taxon>Embryophyta</taxon>
        <taxon>Tracheophyta</taxon>
        <taxon>Spermatophyta</taxon>
        <taxon>Magnoliopsida</taxon>
        <taxon>eudicotyledons</taxon>
        <taxon>Gunneridae</taxon>
        <taxon>Pentapetalae</taxon>
        <taxon>rosids</taxon>
        <taxon>fabids</taxon>
        <taxon>Oxalidales</taxon>
        <taxon>Cephalotaceae</taxon>
        <taxon>Cephalotus</taxon>
    </lineage>
</organism>
<dbReference type="InterPro" id="IPR036875">
    <property type="entry name" value="Znf_CCHC_sf"/>
</dbReference>
<sequence>MRDLFLMKFTSGYELLCSNLMTCVPSPSLDTCFSELIREEQHQHSQVVLDKQSLPAMVTEVAFVAEGRLGYPRTRQCYSCKDYGHIAKDCKKQFCNYCKKEGHIIMEYRCRPHNRNNAKAYHTVATQLVSMEGSTPLAYVVPVSSSNATTPESILQIILQALSSIGFSGDRSSNSRNWYLDSGASNHITGSLHYLLSPTPYFGPLKISTADEIELSIDRVGNINSSSMPLKDVFFVPHLSTNLLSIGQLVKNNYNVLFSPTGCIIQDLATKKVIRRGGVSVIEFFPLTWKRQHLLPLINLENFLLFFQYLMLVINLNFEHFWHRRLGHPHSNKLLTMFNFGLLPTNISISNKDSFTICSSCFMAKSKTLPLSSSTHVSSTLLN</sequence>
<dbReference type="Pfam" id="PF00098">
    <property type="entry name" value="zf-CCHC"/>
    <property type="match status" value="1"/>
</dbReference>
<dbReference type="InParanoid" id="A0A1Q3AYB4"/>
<dbReference type="PROSITE" id="PS50158">
    <property type="entry name" value="ZF_CCHC"/>
    <property type="match status" value="1"/>
</dbReference>
<evidence type="ECO:0000259" key="2">
    <source>
        <dbReference type="PROSITE" id="PS50158"/>
    </source>
</evidence>
<proteinExistence type="predicted"/>
<evidence type="ECO:0000256" key="1">
    <source>
        <dbReference type="PROSITE-ProRule" id="PRU00047"/>
    </source>
</evidence>
<dbReference type="InterPro" id="IPR025724">
    <property type="entry name" value="GAG-pre-integrase_dom"/>
</dbReference>
<reference evidence="4" key="1">
    <citation type="submission" date="2016-04" db="EMBL/GenBank/DDBJ databases">
        <title>Cephalotus genome sequencing.</title>
        <authorList>
            <person name="Fukushima K."/>
            <person name="Hasebe M."/>
            <person name="Fang X."/>
        </authorList>
    </citation>
    <scope>NUCLEOTIDE SEQUENCE [LARGE SCALE GENOMIC DNA]</scope>
    <source>
        <strain evidence="4">cv. St1</strain>
    </source>
</reference>
<accession>A0A1Q3AYB4</accession>
<dbReference type="AlphaFoldDB" id="A0A1Q3AYB4"/>
<dbReference type="InterPro" id="IPR054722">
    <property type="entry name" value="PolX-like_BBD"/>
</dbReference>
<keyword evidence="1" id="KW-0862">Zinc</keyword>
<evidence type="ECO:0000313" key="4">
    <source>
        <dbReference type="Proteomes" id="UP000187406"/>
    </source>
</evidence>
<dbReference type="SUPFAM" id="SSF57756">
    <property type="entry name" value="Retrovirus zinc finger-like domains"/>
    <property type="match status" value="1"/>
</dbReference>
<dbReference type="OrthoDB" id="1706811at2759"/>
<evidence type="ECO:0000313" key="3">
    <source>
        <dbReference type="EMBL" id="GAV60635.1"/>
    </source>
</evidence>